<accession>A0A699J720</accession>
<evidence type="ECO:0000313" key="1">
    <source>
        <dbReference type="EMBL" id="GFA14618.1"/>
    </source>
</evidence>
<comment type="caution">
    <text evidence="1">The sequence shown here is derived from an EMBL/GenBank/DDBJ whole genome shotgun (WGS) entry which is preliminary data.</text>
</comment>
<feature type="non-terminal residue" evidence="1">
    <location>
        <position position="1"/>
    </location>
</feature>
<gene>
    <name evidence="1" type="ORF">Tci_586590</name>
</gene>
<name>A0A699J720_TANCI</name>
<protein>
    <submittedName>
        <fullName evidence="1">Uncharacterized protein</fullName>
    </submittedName>
</protein>
<organism evidence="1">
    <name type="scientific">Tanacetum cinerariifolium</name>
    <name type="common">Dalmatian daisy</name>
    <name type="synonym">Chrysanthemum cinerariifolium</name>
    <dbReference type="NCBI Taxonomy" id="118510"/>
    <lineage>
        <taxon>Eukaryota</taxon>
        <taxon>Viridiplantae</taxon>
        <taxon>Streptophyta</taxon>
        <taxon>Embryophyta</taxon>
        <taxon>Tracheophyta</taxon>
        <taxon>Spermatophyta</taxon>
        <taxon>Magnoliopsida</taxon>
        <taxon>eudicotyledons</taxon>
        <taxon>Gunneridae</taxon>
        <taxon>Pentapetalae</taxon>
        <taxon>asterids</taxon>
        <taxon>campanulids</taxon>
        <taxon>Asterales</taxon>
        <taxon>Asteraceae</taxon>
        <taxon>Asteroideae</taxon>
        <taxon>Anthemideae</taxon>
        <taxon>Anthemidinae</taxon>
        <taxon>Tanacetum</taxon>
    </lineage>
</organism>
<sequence>NFIGPSMNLTTPLGEVSYEDMHSFDSSCEITNPSIFIFAEVKFPSHDPVVHHSGHDIKRRFEVIFDEKKLGSS</sequence>
<proteinExistence type="predicted"/>
<dbReference type="EMBL" id="BKCJ010376049">
    <property type="protein sequence ID" value="GFA14618.1"/>
    <property type="molecule type" value="Genomic_DNA"/>
</dbReference>
<dbReference type="AlphaFoldDB" id="A0A699J720"/>
<reference evidence="1" key="1">
    <citation type="journal article" date="2019" name="Sci. Rep.">
        <title>Draft genome of Tanacetum cinerariifolium, the natural source of mosquito coil.</title>
        <authorList>
            <person name="Yamashiro T."/>
            <person name="Shiraishi A."/>
            <person name="Satake H."/>
            <person name="Nakayama K."/>
        </authorList>
    </citation>
    <scope>NUCLEOTIDE SEQUENCE</scope>
</reference>